<dbReference type="RefSeq" id="WP_141847915.1">
    <property type="nucleotide sequence ID" value="NZ_BAAAPR010000004.1"/>
</dbReference>
<dbReference type="AlphaFoldDB" id="A0A542DZL7"/>
<dbReference type="Proteomes" id="UP000317893">
    <property type="component" value="Unassembled WGS sequence"/>
</dbReference>
<sequence>MTTTGTAPRTTAPASTTAAATAVVDGAYLLPRSVLATVRLLRGEGVRRYRASYPVGGDVAPTSSPARVATHVVAGLVLGVVTVLVVAAVALVLALSPLLLAPAGLAGVGALGAVGSAHDRMTRRLLDRGAVTRSGR</sequence>
<evidence type="ECO:0000313" key="2">
    <source>
        <dbReference type="EMBL" id="TQJ08394.1"/>
    </source>
</evidence>
<accession>A0A542DZL7</accession>
<proteinExistence type="predicted"/>
<gene>
    <name evidence="2" type="ORF">FB458_1482</name>
</gene>
<reference evidence="2 3" key="1">
    <citation type="submission" date="2019-06" db="EMBL/GenBank/DDBJ databases">
        <title>Sequencing the genomes of 1000 actinobacteria strains.</title>
        <authorList>
            <person name="Klenk H.-P."/>
        </authorList>
    </citation>
    <scope>NUCLEOTIDE SEQUENCE [LARGE SCALE GENOMIC DNA]</scope>
    <source>
        <strain evidence="2 3">DSM 18607</strain>
    </source>
</reference>
<name>A0A542DZL7_9MICO</name>
<evidence type="ECO:0000256" key="1">
    <source>
        <dbReference type="SAM" id="Phobius"/>
    </source>
</evidence>
<keyword evidence="1" id="KW-0812">Transmembrane</keyword>
<evidence type="ECO:0000313" key="3">
    <source>
        <dbReference type="Proteomes" id="UP000317893"/>
    </source>
</evidence>
<keyword evidence="1" id="KW-0472">Membrane</keyword>
<feature type="transmembrane region" description="Helical" evidence="1">
    <location>
        <begin position="72"/>
        <end position="93"/>
    </location>
</feature>
<organism evidence="2 3">
    <name type="scientific">Lapillicoccus jejuensis</name>
    <dbReference type="NCBI Taxonomy" id="402171"/>
    <lineage>
        <taxon>Bacteria</taxon>
        <taxon>Bacillati</taxon>
        <taxon>Actinomycetota</taxon>
        <taxon>Actinomycetes</taxon>
        <taxon>Micrococcales</taxon>
        <taxon>Intrasporangiaceae</taxon>
        <taxon>Lapillicoccus</taxon>
    </lineage>
</organism>
<protein>
    <submittedName>
        <fullName evidence="2">Uncharacterized protein</fullName>
    </submittedName>
</protein>
<dbReference type="EMBL" id="VFMN01000001">
    <property type="protein sequence ID" value="TQJ08394.1"/>
    <property type="molecule type" value="Genomic_DNA"/>
</dbReference>
<keyword evidence="3" id="KW-1185">Reference proteome</keyword>
<comment type="caution">
    <text evidence="2">The sequence shown here is derived from an EMBL/GenBank/DDBJ whole genome shotgun (WGS) entry which is preliminary data.</text>
</comment>
<feature type="transmembrane region" description="Helical" evidence="1">
    <location>
        <begin position="99"/>
        <end position="118"/>
    </location>
</feature>
<keyword evidence="1" id="KW-1133">Transmembrane helix</keyword>